<dbReference type="GO" id="GO:0005975">
    <property type="term" value="P:carbohydrate metabolic process"/>
    <property type="evidence" value="ECO:0007669"/>
    <property type="project" value="InterPro"/>
</dbReference>
<sequence length="610" mass="67397">MAQRPVDGYLPIEDHGLIGDGTTAALVGRDGAVSWMCVPRFDSEPLFCGLLDARHGGAFTVAPEPLVSSRQYYEPDTGVLVTEMSGPEGRVRVTDALTLRRGADLSEDTAAGRGELLRRIEVLGGRVRLRIRVQPWGGARAQPRGTGLMLNTARRPELDLYLESSLPLQSPDGVHELMEGDAHHLVLSWGAHAHRFHSHGPNEILDSTLEVWRRWMRHFHYQGPREDLVRRSAITLKLLDHTATGAMIAAPTTSLPEAIGGPRNWDYRYAWIRDAAFSVYAMGRIGMGHEAAGFLGWVLDAVDRAGRPRVLYDVDGHLPPPEREEPGLEGYRGSAPVRWGNGAVEQRQHDVFGEILDCAYRWTRMGGPLDEDLWARLRRLVEDAWREWRTPDHGIWEVRTAGRPFTYSAAMCAVALDRGARLAEQHRMEGDAQAWRAEAAYIREAILEEAWDPKLQSLTEHLGGGGIDASLLALPLRAVIPADHPKMVATTEAVIRRLGVGNGLLYRYLPHESPDGLPGDEGAFLLCSFWLVDNLAGQGRLEEAGELFDSLCARANPLGLLPEQIDPASGAFLGNFPQAFSHVGLISSGINLSNQMRQVMARIQTVTRSR</sequence>
<dbReference type="PANTHER" id="PTHR31616:SF0">
    <property type="entry name" value="GLUCAN 1,4-ALPHA-GLUCOSIDASE"/>
    <property type="match status" value="1"/>
</dbReference>
<keyword evidence="4" id="KW-1185">Reference proteome</keyword>
<dbReference type="AlphaFoldDB" id="A0A1V3NBG9"/>
<proteinExistence type="predicted"/>
<feature type="domain" description="GH15-like" evidence="1">
    <location>
        <begin position="224"/>
        <end position="588"/>
    </location>
</feature>
<dbReference type="PANTHER" id="PTHR31616">
    <property type="entry name" value="TREHALASE"/>
    <property type="match status" value="1"/>
</dbReference>
<dbReference type="InterPro" id="IPR011613">
    <property type="entry name" value="GH15-like"/>
</dbReference>
<dbReference type="InterPro" id="IPR012341">
    <property type="entry name" value="6hp_glycosidase-like_sf"/>
</dbReference>
<evidence type="ECO:0000313" key="3">
    <source>
        <dbReference type="EMBL" id="OOG22427.1"/>
    </source>
</evidence>
<dbReference type="STRING" id="108003.B1C78_14985"/>
<reference evidence="3 4" key="1">
    <citation type="submission" date="2017-02" db="EMBL/GenBank/DDBJ databases">
        <title>Genomic diversity within the haloalkaliphilic genus Thioalkalivibrio.</title>
        <authorList>
            <person name="Ahn A.-C."/>
            <person name="Meier-Kolthoff J."/>
            <person name="Overmars L."/>
            <person name="Richter M."/>
            <person name="Woyke T."/>
            <person name="Sorokin D.Y."/>
            <person name="Muyzer G."/>
        </authorList>
    </citation>
    <scope>NUCLEOTIDE SEQUENCE [LARGE SCALE GENOMIC DNA]</scope>
    <source>
        <strain evidence="3 4">ALJD</strain>
    </source>
</reference>
<keyword evidence="3" id="KW-0378">Hydrolase</keyword>
<dbReference type="RefSeq" id="WP_245795455.1">
    <property type="nucleotide sequence ID" value="NZ_MVBK01000101.1"/>
</dbReference>
<evidence type="ECO:0000313" key="4">
    <source>
        <dbReference type="Proteomes" id="UP000189462"/>
    </source>
</evidence>
<feature type="non-terminal residue" evidence="3">
    <location>
        <position position="610"/>
    </location>
</feature>
<comment type="caution">
    <text evidence="3">The sequence shown here is derived from an EMBL/GenBank/DDBJ whole genome shotgun (WGS) entry which is preliminary data.</text>
</comment>
<dbReference type="Proteomes" id="UP000189462">
    <property type="component" value="Unassembled WGS sequence"/>
</dbReference>
<evidence type="ECO:0000259" key="1">
    <source>
        <dbReference type="Pfam" id="PF00723"/>
    </source>
</evidence>
<dbReference type="InterPro" id="IPR045582">
    <property type="entry name" value="Trehalase-like_N"/>
</dbReference>
<gene>
    <name evidence="3" type="ORF">B1C78_14985</name>
</gene>
<dbReference type="Pfam" id="PF00723">
    <property type="entry name" value="Glyco_hydro_15"/>
    <property type="match status" value="1"/>
</dbReference>
<dbReference type="EMBL" id="MVBK01000101">
    <property type="protein sequence ID" value="OOG22427.1"/>
    <property type="molecule type" value="Genomic_DNA"/>
</dbReference>
<accession>A0A1V3NBG9</accession>
<feature type="domain" description="Trehalase-like N-terminal" evidence="2">
    <location>
        <begin position="11"/>
        <end position="99"/>
    </location>
</feature>
<dbReference type="GO" id="GO:0004553">
    <property type="term" value="F:hydrolase activity, hydrolyzing O-glycosyl compounds"/>
    <property type="evidence" value="ECO:0007669"/>
    <property type="project" value="TreeGrafter"/>
</dbReference>
<dbReference type="Pfam" id="PF19291">
    <property type="entry name" value="TREH_N"/>
    <property type="match status" value="1"/>
</dbReference>
<dbReference type="Gene3D" id="1.50.10.10">
    <property type="match status" value="1"/>
</dbReference>
<organism evidence="3 4">
    <name type="scientific">Thioalkalivibrio denitrificans</name>
    <dbReference type="NCBI Taxonomy" id="108003"/>
    <lineage>
        <taxon>Bacteria</taxon>
        <taxon>Pseudomonadati</taxon>
        <taxon>Pseudomonadota</taxon>
        <taxon>Gammaproteobacteria</taxon>
        <taxon>Chromatiales</taxon>
        <taxon>Ectothiorhodospiraceae</taxon>
        <taxon>Thioalkalivibrio</taxon>
    </lineage>
</organism>
<dbReference type="SUPFAM" id="SSF48208">
    <property type="entry name" value="Six-hairpin glycosidases"/>
    <property type="match status" value="1"/>
</dbReference>
<dbReference type="InterPro" id="IPR008928">
    <property type="entry name" value="6-hairpin_glycosidase_sf"/>
</dbReference>
<protein>
    <submittedName>
        <fullName evidence="3">Glycoside hydrolase family 15</fullName>
    </submittedName>
</protein>
<evidence type="ECO:0000259" key="2">
    <source>
        <dbReference type="Pfam" id="PF19291"/>
    </source>
</evidence>
<name>A0A1V3NBG9_9GAMM</name>